<sequence length="119" mass="13686">MSTPVLLLNSVFVVTTNQRYQKIAKHDILYVQAEGSWVDIVTMEKTYRLSTNLGQLESQLDDEIFCRVSRKHIINLNHISAIQGGLLFVWDTEILIGKQYREALISRLPILRTKADRGK</sequence>
<dbReference type="GO" id="GO:0000156">
    <property type="term" value="F:phosphorelay response regulator activity"/>
    <property type="evidence" value="ECO:0007669"/>
    <property type="project" value="InterPro"/>
</dbReference>
<comment type="caution">
    <text evidence="2">The sequence shown here is derived from an EMBL/GenBank/DDBJ whole genome shotgun (WGS) entry which is preliminary data.</text>
</comment>
<protein>
    <submittedName>
        <fullName evidence="2">LytTR family transcriptional regulator</fullName>
    </submittedName>
</protein>
<dbReference type="PANTHER" id="PTHR37299:SF1">
    <property type="entry name" value="STAGE 0 SPORULATION PROTEIN A HOMOLOG"/>
    <property type="match status" value="1"/>
</dbReference>
<accession>A0A6L9L7T6</accession>
<evidence type="ECO:0000313" key="3">
    <source>
        <dbReference type="Proteomes" id="UP000474175"/>
    </source>
</evidence>
<dbReference type="PROSITE" id="PS50930">
    <property type="entry name" value="HTH_LYTTR"/>
    <property type="match status" value="1"/>
</dbReference>
<reference evidence="2 3" key="1">
    <citation type="submission" date="2020-02" db="EMBL/GenBank/DDBJ databases">
        <title>Draft genome sequence of two Spirosoma agri KCTC 52727 and Spirosoma terrae KCTC 52035.</title>
        <authorList>
            <person name="Rojas J."/>
            <person name="Ambika Manirajan B."/>
            <person name="Suarez C."/>
            <person name="Ratering S."/>
            <person name="Schnell S."/>
        </authorList>
    </citation>
    <scope>NUCLEOTIDE SEQUENCE [LARGE SCALE GENOMIC DNA]</scope>
    <source>
        <strain evidence="2 3">KCTC 52035</strain>
    </source>
</reference>
<dbReference type="Gene3D" id="2.40.50.1020">
    <property type="entry name" value="LytTr DNA-binding domain"/>
    <property type="match status" value="1"/>
</dbReference>
<dbReference type="EMBL" id="JAAFZH010000007">
    <property type="protein sequence ID" value="NDU96686.1"/>
    <property type="molecule type" value="Genomic_DNA"/>
</dbReference>
<name>A0A6L9L7T6_9BACT</name>
<feature type="domain" description="HTH LytTR-type" evidence="1">
    <location>
        <begin position="12"/>
        <end position="83"/>
    </location>
</feature>
<evidence type="ECO:0000313" key="2">
    <source>
        <dbReference type="EMBL" id="NDU96686.1"/>
    </source>
</evidence>
<dbReference type="SMART" id="SM00850">
    <property type="entry name" value="LytTR"/>
    <property type="match status" value="1"/>
</dbReference>
<dbReference type="InterPro" id="IPR046947">
    <property type="entry name" value="LytR-like"/>
</dbReference>
<dbReference type="AlphaFoldDB" id="A0A6L9L7T6"/>
<dbReference type="GO" id="GO:0003677">
    <property type="term" value="F:DNA binding"/>
    <property type="evidence" value="ECO:0007669"/>
    <property type="project" value="InterPro"/>
</dbReference>
<dbReference type="PANTHER" id="PTHR37299">
    <property type="entry name" value="TRANSCRIPTIONAL REGULATOR-RELATED"/>
    <property type="match status" value="1"/>
</dbReference>
<dbReference type="Pfam" id="PF04397">
    <property type="entry name" value="LytTR"/>
    <property type="match status" value="1"/>
</dbReference>
<proteinExistence type="predicted"/>
<dbReference type="Proteomes" id="UP000474175">
    <property type="component" value="Unassembled WGS sequence"/>
</dbReference>
<evidence type="ECO:0000259" key="1">
    <source>
        <dbReference type="PROSITE" id="PS50930"/>
    </source>
</evidence>
<dbReference type="RefSeq" id="WP_163951323.1">
    <property type="nucleotide sequence ID" value="NZ_JAAFZH010000007.1"/>
</dbReference>
<keyword evidence="3" id="KW-1185">Reference proteome</keyword>
<gene>
    <name evidence="2" type="ORF">GK108_17520</name>
</gene>
<dbReference type="InterPro" id="IPR007492">
    <property type="entry name" value="LytTR_DNA-bd_dom"/>
</dbReference>
<organism evidence="2 3">
    <name type="scientific">Spirosoma terrae</name>
    <dbReference type="NCBI Taxonomy" id="1968276"/>
    <lineage>
        <taxon>Bacteria</taxon>
        <taxon>Pseudomonadati</taxon>
        <taxon>Bacteroidota</taxon>
        <taxon>Cytophagia</taxon>
        <taxon>Cytophagales</taxon>
        <taxon>Cytophagaceae</taxon>
        <taxon>Spirosoma</taxon>
    </lineage>
</organism>